<feature type="active site" evidence="7">
    <location>
        <position position="51"/>
    </location>
</feature>
<comment type="subcellular location">
    <subcellularLocation>
        <location evidence="1">Mitochondrion inner membrane</location>
    </subcellularLocation>
</comment>
<dbReference type="GO" id="GO:0006627">
    <property type="term" value="P:protein processing involved in protein targeting to mitochondrion"/>
    <property type="evidence" value="ECO:0007669"/>
    <property type="project" value="TreeGrafter"/>
</dbReference>
<dbReference type="Gene3D" id="2.10.109.10">
    <property type="entry name" value="Umud Fragment, subunit A"/>
    <property type="match status" value="1"/>
</dbReference>
<dbReference type="Proteomes" id="UP000650467">
    <property type="component" value="Unassembled WGS sequence"/>
</dbReference>
<evidence type="ECO:0000256" key="1">
    <source>
        <dbReference type="ARBA" id="ARBA00004273"/>
    </source>
</evidence>
<dbReference type="AlphaFoldDB" id="A0A835VWR2"/>
<evidence type="ECO:0000259" key="8">
    <source>
        <dbReference type="Pfam" id="PF10502"/>
    </source>
</evidence>
<dbReference type="PROSITE" id="PS00761">
    <property type="entry name" value="SPASE_I_3"/>
    <property type="match status" value="1"/>
</dbReference>
<dbReference type="Pfam" id="PF10502">
    <property type="entry name" value="Peptidase_S26"/>
    <property type="match status" value="2"/>
</dbReference>
<keyword evidence="10" id="KW-1185">Reference proteome</keyword>
<gene>
    <name evidence="9" type="ORF">HXX76_009112</name>
</gene>
<evidence type="ECO:0000313" key="9">
    <source>
        <dbReference type="EMBL" id="KAG2432192.1"/>
    </source>
</evidence>
<dbReference type="InterPro" id="IPR052064">
    <property type="entry name" value="Mito_IMP1_subunit"/>
</dbReference>
<proteinExistence type="inferred from homology"/>
<dbReference type="CDD" id="cd06530">
    <property type="entry name" value="S26_SPase_I"/>
    <property type="match status" value="1"/>
</dbReference>
<keyword evidence="3" id="KW-0378">Hydrolase</keyword>
<dbReference type="FunFam" id="2.10.109.10:FF:000015">
    <property type="entry name" value="Mitochondrial inner membrane protease subunit 1"/>
    <property type="match status" value="1"/>
</dbReference>
<dbReference type="EMBL" id="JAEHOC010000022">
    <property type="protein sequence ID" value="KAG2432192.1"/>
    <property type="molecule type" value="Genomic_DNA"/>
</dbReference>
<accession>A0A835VWR2</accession>
<dbReference type="GO" id="GO:0004252">
    <property type="term" value="F:serine-type endopeptidase activity"/>
    <property type="evidence" value="ECO:0007669"/>
    <property type="project" value="InterPro"/>
</dbReference>
<dbReference type="OrthoDB" id="308440at2759"/>
<evidence type="ECO:0000256" key="4">
    <source>
        <dbReference type="ARBA" id="ARBA00023128"/>
    </source>
</evidence>
<keyword evidence="2" id="KW-0999">Mitochondrion inner membrane</keyword>
<dbReference type="GO" id="GO:0006465">
    <property type="term" value="P:signal peptide processing"/>
    <property type="evidence" value="ECO:0007669"/>
    <property type="project" value="InterPro"/>
</dbReference>
<evidence type="ECO:0000256" key="2">
    <source>
        <dbReference type="ARBA" id="ARBA00022792"/>
    </source>
</evidence>
<dbReference type="PANTHER" id="PTHR12383">
    <property type="entry name" value="PROTEASE FAMILY S26 MITOCHONDRIAL INNER MEMBRANE PROTEASE-RELATED"/>
    <property type="match status" value="1"/>
</dbReference>
<dbReference type="PANTHER" id="PTHR12383:SF16">
    <property type="entry name" value="MITOCHONDRIAL INNER MEMBRANE PROTEASE SUBUNIT 1"/>
    <property type="match status" value="1"/>
</dbReference>
<organism evidence="9 10">
    <name type="scientific">Chlamydomonas incerta</name>
    <dbReference type="NCBI Taxonomy" id="51695"/>
    <lineage>
        <taxon>Eukaryota</taxon>
        <taxon>Viridiplantae</taxon>
        <taxon>Chlorophyta</taxon>
        <taxon>core chlorophytes</taxon>
        <taxon>Chlorophyceae</taxon>
        <taxon>CS clade</taxon>
        <taxon>Chlamydomonadales</taxon>
        <taxon>Chlamydomonadaceae</taxon>
        <taxon>Chlamydomonas</taxon>
    </lineage>
</organism>
<dbReference type="GO" id="GO:0042720">
    <property type="term" value="C:mitochondrial inner membrane peptidase complex"/>
    <property type="evidence" value="ECO:0007669"/>
    <property type="project" value="TreeGrafter"/>
</dbReference>
<evidence type="ECO:0000256" key="5">
    <source>
        <dbReference type="ARBA" id="ARBA00023136"/>
    </source>
</evidence>
<evidence type="ECO:0000256" key="6">
    <source>
        <dbReference type="ARBA" id="ARBA00038445"/>
    </source>
</evidence>
<evidence type="ECO:0000256" key="7">
    <source>
        <dbReference type="PIRSR" id="PIRSR600223-1"/>
    </source>
</evidence>
<evidence type="ECO:0000256" key="3">
    <source>
        <dbReference type="ARBA" id="ARBA00022801"/>
    </source>
</evidence>
<name>A0A835VWR2_CHLIN</name>
<feature type="active site" evidence="7">
    <location>
        <position position="95"/>
    </location>
</feature>
<feature type="domain" description="Peptidase S26" evidence="8">
    <location>
        <begin position="119"/>
        <end position="159"/>
    </location>
</feature>
<comment type="similarity">
    <text evidence="6">Belongs to the peptidase S26 family. IMP1 subfamily.</text>
</comment>
<protein>
    <recommendedName>
        <fullName evidence="8">Peptidase S26 domain-containing protein</fullName>
    </recommendedName>
</protein>
<evidence type="ECO:0000313" key="10">
    <source>
        <dbReference type="Proteomes" id="UP000650467"/>
    </source>
</evidence>
<reference evidence="9" key="1">
    <citation type="journal article" date="2020" name="bioRxiv">
        <title>Comparative genomics of Chlamydomonas.</title>
        <authorList>
            <person name="Craig R.J."/>
            <person name="Hasan A.R."/>
            <person name="Ness R.W."/>
            <person name="Keightley P.D."/>
        </authorList>
    </citation>
    <scope>NUCLEOTIDE SEQUENCE</scope>
    <source>
        <strain evidence="9">SAG 7.73</strain>
    </source>
</reference>
<sequence>MAAASAGRRWERLRAWASAAGSHTAVFLHTLSCFYVVSRYGVFLSKVTGPSMFPTFGGRGDFVIAEAVTPIWGQLHQGDVVICTRPVDPAESIIKRVVAMEGEEVVLYPDREHHEVRRITVPPGHVWIQGDNLTHSLDSRQYGPVPLAMVRGRVLLQVWPRLQWVDNGLDAVRQF</sequence>
<keyword evidence="5" id="KW-0472">Membrane</keyword>
<dbReference type="InterPro" id="IPR019533">
    <property type="entry name" value="Peptidase_S26"/>
</dbReference>
<dbReference type="InterPro" id="IPR019758">
    <property type="entry name" value="Pept_S26A_signal_pept_1_CS"/>
</dbReference>
<dbReference type="InterPro" id="IPR036286">
    <property type="entry name" value="LexA/Signal_pep-like_sf"/>
</dbReference>
<dbReference type="PRINTS" id="PR00727">
    <property type="entry name" value="LEADERPTASE"/>
</dbReference>
<comment type="caution">
    <text evidence="9">The sequence shown here is derived from an EMBL/GenBank/DDBJ whole genome shotgun (WGS) entry which is preliminary data.</text>
</comment>
<dbReference type="InterPro" id="IPR000223">
    <property type="entry name" value="Pept_S26A_signal_pept_1"/>
</dbReference>
<dbReference type="SUPFAM" id="SSF51306">
    <property type="entry name" value="LexA/Signal peptidase"/>
    <property type="match status" value="1"/>
</dbReference>
<feature type="domain" description="Peptidase S26" evidence="8">
    <location>
        <begin position="30"/>
        <end position="106"/>
    </location>
</feature>
<keyword evidence="4" id="KW-0496">Mitochondrion</keyword>